<dbReference type="NCBIfam" id="TIGR00886">
    <property type="entry name" value="2A0108"/>
    <property type="match status" value="1"/>
</dbReference>
<feature type="transmembrane region" description="Helical" evidence="8">
    <location>
        <begin position="430"/>
        <end position="451"/>
    </location>
</feature>
<dbReference type="InterPro" id="IPR011701">
    <property type="entry name" value="MFS"/>
</dbReference>
<keyword evidence="11" id="KW-1185">Reference proteome</keyword>
<feature type="transmembrane region" description="Helical" evidence="8">
    <location>
        <begin position="373"/>
        <end position="393"/>
    </location>
</feature>
<evidence type="ECO:0000259" key="9">
    <source>
        <dbReference type="PROSITE" id="PS50850"/>
    </source>
</evidence>
<evidence type="ECO:0000313" key="10">
    <source>
        <dbReference type="EMBL" id="CAG8538321.1"/>
    </source>
</evidence>
<evidence type="ECO:0000256" key="8">
    <source>
        <dbReference type="RuleBase" id="RU366033"/>
    </source>
</evidence>
<keyword evidence="4 8" id="KW-0812">Transmembrane</keyword>
<protein>
    <recommendedName>
        <fullName evidence="8">Nitrate/nitrite transporter</fullName>
    </recommendedName>
</protein>
<sequence>MTRLTAKPLPIDPITRKATALNLLSFARPHMRGLHCSWISFLTAFTGWFSVVPLLPTIRNDLGLTDEQIGDSNIASVSSTIIFRVFFGLMCDRLGPKRVMSSVLILGAIPTALAGLVQNGTSLIVVRFFIGLLGSSFVSCQFWTTQMFNSNAVGTANAFAAGWGNMGGGLTYLVMPLVFDSFIKVFPANVAWRIAMVVPACLCFFVGVLILYISDDCPEGEWSRRGLPTVLVDEIDDDEKVSGVSIDQKRNTVRVHQIPTFVHYLLVLINPNVILMMIMYACSFGVEIAVDNIIGGFFYTHFGLSQTFSGLIGSIFGMLNIFSRASGGLMSDYLNHKFGVRGRLFGQFVCFFLQGVLFILFKYTSSTLSGSIIVMIIISYFTQACCGTSFAIVPYLDPAAVGIVSGLVGSGGNIGGLIFAAIFKAFTRDILNGFMVIGLIVTASSFLPFLMSINGRTMIFGNLKRNF</sequence>
<keyword evidence="5 8" id="KW-1133">Transmembrane helix</keyword>
<proteinExistence type="inferred from homology"/>
<keyword evidence="6 8" id="KW-0534">Nitrate assimilation</keyword>
<evidence type="ECO:0000256" key="2">
    <source>
        <dbReference type="ARBA" id="ARBA00008432"/>
    </source>
</evidence>
<feature type="transmembrane region" description="Helical" evidence="8">
    <location>
        <begin position="124"/>
        <end position="144"/>
    </location>
</feature>
<dbReference type="PROSITE" id="PS50850">
    <property type="entry name" value="MFS"/>
    <property type="match status" value="1"/>
</dbReference>
<accession>A0A9N9AML9</accession>
<evidence type="ECO:0000256" key="6">
    <source>
        <dbReference type="ARBA" id="ARBA00023063"/>
    </source>
</evidence>
<name>A0A9N9AML9_9GLOM</name>
<dbReference type="SUPFAM" id="SSF103473">
    <property type="entry name" value="MFS general substrate transporter"/>
    <property type="match status" value="1"/>
</dbReference>
<dbReference type="EMBL" id="CAJVPV010002877">
    <property type="protein sequence ID" value="CAG8538321.1"/>
    <property type="molecule type" value="Genomic_DNA"/>
</dbReference>
<feature type="transmembrane region" description="Helical" evidence="8">
    <location>
        <begin position="99"/>
        <end position="117"/>
    </location>
</feature>
<dbReference type="GO" id="GO:0015112">
    <property type="term" value="F:nitrate transmembrane transporter activity"/>
    <property type="evidence" value="ECO:0007669"/>
    <property type="project" value="UniProtKB-UniRule"/>
</dbReference>
<comment type="subcellular location">
    <subcellularLocation>
        <location evidence="8">Cell membrane</location>
        <topology evidence="8">Multi-pass membrane protein</topology>
    </subcellularLocation>
    <subcellularLocation>
        <location evidence="1">Membrane</location>
        <topology evidence="1">Multi-pass membrane protein</topology>
    </subcellularLocation>
</comment>
<organism evidence="10 11">
    <name type="scientific">Acaulospora morrowiae</name>
    <dbReference type="NCBI Taxonomy" id="94023"/>
    <lineage>
        <taxon>Eukaryota</taxon>
        <taxon>Fungi</taxon>
        <taxon>Fungi incertae sedis</taxon>
        <taxon>Mucoromycota</taxon>
        <taxon>Glomeromycotina</taxon>
        <taxon>Glomeromycetes</taxon>
        <taxon>Diversisporales</taxon>
        <taxon>Acaulosporaceae</taxon>
        <taxon>Acaulospora</taxon>
    </lineage>
</organism>
<feature type="transmembrane region" description="Helical" evidence="8">
    <location>
        <begin position="298"/>
        <end position="322"/>
    </location>
</feature>
<feature type="transmembrane region" description="Helical" evidence="8">
    <location>
        <begin position="38"/>
        <end position="58"/>
    </location>
</feature>
<feature type="transmembrane region" description="Helical" evidence="8">
    <location>
        <begin position="190"/>
        <end position="213"/>
    </location>
</feature>
<dbReference type="InterPro" id="IPR036259">
    <property type="entry name" value="MFS_trans_sf"/>
</dbReference>
<evidence type="ECO:0000256" key="5">
    <source>
        <dbReference type="ARBA" id="ARBA00022989"/>
    </source>
</evidence>
<dbReference type="Gene3D" id="1.20.1250.20">
    <property type="entry name" value="MFS general substrate transporter like domains"/>
    <property type="match status" value="2"/>
</dbReference>
<feature type="transmembrane region" description="Helical" evidence="8">
    <location>
        <begin position="342"/>
        <end position="361"/>
    </location>
</feature>
<feature type="transmembrane region" description="Helical" evidence="8">
    <location>
        <begin position="156"/>
        <end position="178"/>
    </location>
</feature>
<evidence type="ECO:0000256" key="1">
    <source>
        <dbReference type="ARBA" id="ARBA00004141"/>
    </source>
</evidence>
<dbReference type="InterPro" id="IPR044772">
    <property type="entry name" value="NO3_transporter"/>
</dbReference>
<evidence type="ECO:0000256" key="4">
    <source>
        <dbReference type="ARBA" id="ARBA00022692"/>
    </source>
</evidence>
<dbReference type="Proteomes" id="UP000789342">
    <property type="component" value="Unassembled WGS sequence"/>
</dbReference>
<gene>
    <name evidence="10" type="ORF">AMORRO_LOCUS5003</name>
</gene>
<reference evidence="10" key="1">
    <citation type="submission" date="2021-06" db="EMBL/GenBank/DDBJ databases">
        <authorList>
            <person name="Kallberg Y."/>
            <person name="Tangrot J."/>
            <person name="Rosling A."/>
        </authorList>
    </citation>
    <scope>NUCLEOTIDE SEQUENCE</scope>
    <source>
        <strain evidence="10">CL551</strain>
    </source>
</reference>
<dbReference type="InterPro" id="IPR020846">
    <property type="entry name" value="MFS_dom"/>
</dbReference>
<keyword evidence="7 8" id="KW-0472">Membrane</keyword>
<feature type="domain" description="Major facilitator superfamily (MFS) profile" evidence="9">
    <location>
        <begin position="21"/>
        <end position="456"/>
    </location>
</feature>
<dbReference type="OrthoDB" id="434240at2759"/>
<dbReference type="GO" id="GO:0015113">
    <property type="term" value="F:nitrite transmembrane transporter activity"/>
    <property type="evidence" value="ECO:0007669"/>
    <property type="project" value="InterPro"/>
</dbReference>
<dbReference type="InterPro" id="IPR004737">
    <property type="entry name" value="NO3_transporter_NarK/NarU-like"/>
</dbReference>
<feature type="transmembrane region" description="Helical" evidence="8">
    <location>
        <begin position="261"/>
        <end position="286"/>
    </location>
</feature>
<keyword evidence="8" id="KW-1003">Cell membrane</keyword>
<evidence type="ECO:0000256" key="7">
    <source>
        <dbReference type="ARBA" id="ARBA00023136"/>
    </source>
</evidence>
<evidence type="ECO:0000313" key="11">
    <source>
        <dbReference type="Proteomes" id="UP000789342"/>
    </source>
</evidence>
<keyword evidence="3 8" id="KW-0813">Transport</keyword>
<dbReference type="CDD" id="cd17341">
    <property type="entry name" value="MFS_NRT2_like"/>
    <property type="match status" value="1"/>
</dbReference>
<dbReference type="PANTHER" id="PTHR23515">
    <property type="entry name" value="HIGH-AFFINITY NITRATE TRANSPORTER 2.3"/>
    <property type="match status" value="1"/>
</dbReference>
<dbReference type="GO" id="GO:0042128">
    <property type="term" value="P:nitrate assimilation"/>
    <property type="evidence" value="ECO:0007669"/>
    <property type="project" value="UniProtKB-UniRule"/>
</dbReference>
<comment type="caution">
    <text evidence="10">The sequence shown here is derived from an EMBL/GenBank/DDBJ whole genome shotgun (WGS) entry which is preliminary data.</text>
</comment>
<dbReference type="GO" id="GO:0005886">
    <property type="term" value="C:plasma membrane"/>
    <property type="evidence" value="ECO:0007669"/>
    <property type="project" value="UniProtKB-SubCell"/>
</dbReference>
<dbReference type="Pfam" id="PF07690">
    <property type="entry name" value="MFS_1"/>
    <property type="match status" value="1"/>
</dbReference>
<evidence type="ECO:0000256" key="3">
    <source>
        <dbReference type="ARBA" id="ARBA00022448"/>
    </source>
</evidence>
<feature type="transmembrane region" description="Helical" evidence="8">
    <location>
        <begin position="399"/>
        <end position="423"/>
    </location>
</feature>
<comment type="similarity">
    <text evidence="2 8">Belongs to the major facilitator superfamily. Nitrate/nitrite porter (TC 2.A.1.8) family.</text>
</comment>
<dbReference type="AlphaFoldDB" id="A0A9N9AML9"/>